<accession>A0A8J4UEH4</accession>
<protein>
    <submittedName>
        <fullName evidence="1">Uncharacterized protein</fullName>
    </submittedName>
</protein>
<evidence type="ECO:0000313" key="2">
    <source>
        <dbReference type="Proteomes" id="UP000727407"/>
    </source>
</evidence>
<sequence length="68" mass="7252">MAPSGPHIRESHENLSFVDMSKMSQNPMSAKHGVTPTTFNQSVCGLALHTGPTTNLPHSAPSQPDRGK</sequence>
<evidence type="ECO:0000313" key="1">
    <source>
        <dbReference type="EMBL" id="KAF5895872.1"/>
    </source>
</evidence>
<dbReference type="Proteomes" id="UP000727407">
    <property type="component" value="Unassembled WGS sequence"/>
</dbReference>
<reference evidence="1" key="1">
    <citation type="submission" date="2020-07" db="EMBL/GenBank/DDBJ databases">
        <title>Clarias magur genome sequencing, assembly and annotation.</title>
        <authorList>
            <person name="Kushwaha B."/>
            <person name="Kumar R."/>
            <person name="Das P."/>
            <person name="Joshi C.G."/>
            <person name="Kumar D."/>
            <person name="Nagpure N.S."/>
            <person name="Pandey M."/>
            <person name="Agarwal S."/>
            <person name="Srivastava S."/>
            <person name="Singh M."/>
            <person name="Sahoo L."/>
            <person name="Jayasankar P."/>
            <person name="Meher P.K."/>
            <person name="Koringa P.G."/>
            <person name="Iquebal M.A."/>
            <person name="Das S.P."/>
            <person name="Bit A."/>
            <person name="Patnaik S."/>
            <person name="Patel N."/>
            <person name="Shah T.M."/>
            <person name="Hinsu A."/>
            <person name="Jena J.K."/>
        </authorList>
    </citation>
    <scope>NUCLEOTIDE SEQUENCE</scope>
    <source>
        <strain evidence="1">CIFAMagur01</strain>
        <tissue evidence="1">Testis</tissue>
    </source>
</reference>
<name>A0A8J4UEH4_CLAMG</name>
<comment type="caution">
    <text evidence="1">The sequence shown here is derived from an EMBL/GenBank/DDBJ whole genome shotgun (WGS) entry which is preliminary data.</text>
</comment>
<dbReference type="EMBL" id="QNUK01000301">
    <property type="protein sequence ID" value="KAF5895872.1"/>
    <property type="molecule type" value="Genomic_DNA"/>
</dbReference>
<organism evidence="1 2">
    <name type="scientific">Clarias magur</name>
    <name type="common">Asian catfish</name>
    <name type="synonym">Macropteronotus magur</name>
    <dbReference type="NCBI Taxonomy" id="1594786"/>
    <lineage>
        <taxon>Eukaryota</taxon>
        <taxon>Metazoa</taxon>
        <taxon>Chordata</taxon>
        <taxon>Craniata</taxon>
        <taxon>Vertebrata</taxon>
        <taxon>Euteleostomi</taxon>
        <taxon>Actinopterygii</taxon>
        <taxon>Neopterygii</taxon>
        <taxon>Teleostei</taxon>
        <taxon>Ostariophysi</taxon>
        <taxon>Siluriformes</taxon>
        <taxon>Clariidae</taxon>
        <taxon>Clarias</taxon>
    </lineage>
</organism>
<keyword evidence="2" id="KW-1185">Reference proteome</keyword>
<gene>
    <name evidence="1" type="ORF">DAT39_014393</name>
</gene>
<dbReference type="AlphaFoldDB" id="A0A8J4UEH4"/>
<proteinExistence type="predicted"/>